<reference evidence="11" key="1">
    <citation type="submission" date="2020-11" db="EMBL/GenBank/DDBJ databases">
        <authorList>
            <person name="Tran Van P."/>
        </authorList>
    </citation>
    <scope>NUCLEOTIDE SEQUENCE</scope>
</reference>
<dbReference type="InterPro" id="IPR010977">
    <property type="entry name" value="Aromatic_deC"/>
</dbReference>
<dbReference type="InterPro" id="IPR015421">
    <property type="entry name" value="PyrdxlP-dep_Trfase_major"/>
</dbReference>
<evidence type="ECO:0000256" key="7">
    <source>
        <dbReference type="ARBA" id="ARBA00022898"/>
    </source>
</evidence>
<evidence type="ECO:0000313" key="11">
    <source>
        <dbReference type="EMBL" id="CAD7424805.1"/>
    </source>
</evidence>
<evidence type="ECO:0000256" key="8">
    <source>
        <dbReference type="ARBA" id="ARBA00023239"/>
    </source>
</evidence>
<dbReference type="GO" id="GO:0042423">
    <property type="term" value="P:catecholamine biosynthetic process"/>
    <property type="evidence" value="ECO:0007669"/>
    <property type="project" value="UniProtKB-KW"/>
</dbReference>
<dbReference type="Pfam" id="PF00282">
    <property type="entry name" value="Pyridoxal_deC"/>
    <property type="match status" value="3"/>
</dbReference>
<evidence type="ECO:0000256" key="10">
    <source>
        <dbReference type="SAM" id="Phobius"/>
    </source>
</evidence>
<evidence type="ECO:0000256" key="3">
    <source>
        <dbReference type="ARBA" id="ARBA00011738"/>
    </source>
</evidence>
<dbReference type="GO" id="GO:0030170">
    <property type="term" value="F:pyridoxal phosphate binding"/>
    <property type="evidence" value="ECO:0007669"/>
    <property type="project" value="InterPro"/>
</dbReference>
<dbReference type="InterPro" id="IPR015424">
    <property type="entry name" value="PyrdxlP-dep_Trfase"/>
</dbReference>
<proteinExistence type="inferred from homology"/>
<dbReference type="GO" id="GO:0006520">
    <property type="term" value="P:amino acid metabolic process"/>
    <property type="evidence" value="ECO:0007669"/>
    <property type="project" value="InterPro"/>
</dbReference>
<keyword evidence="10" id="KW-1133">Transmembrane helix</keyword>
<dbReference type="EMBL" id="OB792838">
    <property type="protein sequence ID" value="CAD7424805.1"/>
    <property type="molecule type" value="Genomic_DNA"/>
</dbReference>
<dbReference type="GO" id="GO:0004058">
    <property type="term" value="F:aromatic-L-amino-acid decarboxylase activity"/>
    <property type="evidence" value="ECO:0007669"/>
    <property type="project" value="UniProtKB-EC"/>
</dbReference>
<dbReference type="Gene3D" id="3.40.640.10">
    <property type="entry name" value="Type I PLP-dependent aspartate aminotransferase-like (Major domain)"/>
    <property type="match status" value="2"/>
</dbReference>
<evidence type="ECO:0000256" key="6">
    <source>
        <dbReference type="ARBA" id="ARBA00022793"/>
    </source>
</evidence>
<dbReference type="SUPFAM" id="SSF53383">
    <property type="entry name" value="PLP-dependent transferases"/>
    <property type="match status" value="4"/>
</dbReference>
<dbReference type="GO" id="GO:0005737">
    <property type="term" value="C:cytoplasm"/>
    <property type="evidence" value="ECO:0007669"/>
    <property type="project" value="TreeGrafter"/>
</dbReference>
<protein>
    <recommendedName>
        <fullName evidence="9">Histidine decarboxylase</fullName>
        <ecNumber evidence="4">4.1.1.22</ecNumber>
    </recommendedName>
</protein>
<sequence length="1764" mass="196706">MPLATSPELDSQLVLGWFRVQYPAFPDFLLNSESGTGSTKLREDKRGKEMVDYIADYLQDIRNRRVYPDVKPGYLRTLVPENAPVEPENWEEIMGDVERVIMPGVRTYRTTTSYYPLGLYALSTNYANGLGIGKIELEEVNPHLRGGRVENHLGKTTPVHPTEIRTSISPSSAVELNTTSALANYATEAGQNLTVTHWQSPYMHAYFPALNSFPSLLGDMLADAINCLGFTWASSPACTELETIVMNWLGKMIGLPEEFLHVRSDSKGGGVIQTTASEATFVCLLAGRTEAIRRYRMSNEDLEDAEINNCLVAYCSDQCNYLRPSHQQSNEGRASRDKVQATYEVMFLIVRFCLQAHSSVEKAGLIGLVKMRYIETDDKLSLRGDKLKEAIARDRDKGLIPFFLCATLGTTGACSFDNLKELGPICKFTSHFTRDSSSVTGVNSAAKYARGNISKTDRVCARSSPDRDSNLDLPVLSSRAQHDKRVSQLRHRGGCLFLIVHVVPRSIQELRLTVCDLVGEEQWRSSPDIQRGTSLLATRELRGRPNIRIFLHSYLKAESVMDVWKLLDTYERSIKIGHTLEEELSFARRLAIDYMFSILDDDVSRFALPPEELQYNSTCILHWQIPLSKRFRAIKLWFVIRNYGIKGLQKHIREGVRLAQKLEALVLADPRFEVPAPRHLGMLVFRLRGDNELTERLLKRLNARGRIHCVPASLKGRYVIRFTVTSARTTLDDVMRDWAEVRATATEVLDGVKTTNHVMRSRVPLAETRDRNENFGSSLLLANSPMSPKIVNGSFAAIFDSGDSLLDQISFGFDRLRFDVKDSPAIRRRVRGMMMSGKQYSLDSRMDLVTSLVARSGVRPMSEPGAVLPMMKEDLVEGIEEQHQAENQLENGNTSAGLTPGNRQIRSKSVDITSDCCEDHGLRLTAVHSSESLEKIEVETEDSLQSPRQLSPHSKVFSEITPTPKNSPVILTLFHPITASKSSQEVSSWSYSSPMASLVLTDSFEKLPDQIMYPYAEPYDLQKHFIKVRATHNYPSVGHWVDKKRCIGGKSKLENGDSKNSRVAVQPQIQNPTISGLSSVCLVSSIMAAILATCAVLLGVTTAALAETSGSYPPPTNYIQPQQPEPVQSYGAPPVSPQYPTYAYAEPGYNVQSGYEGYLVPVAHAANAALGAFDEGGSFGPFDGFTDLLHFIPGVGLKLLSKVGVWLLGFVFMVLVGGAFTVAVCTFTPICTLTFLGFGVTRETVRSYITPDRLSRATTFVMEAIEKYRNLQKHQFDEKKNKDTSGKNKNNKYITKNLSTSPATSKASHMDLVYWLGLEAILLDLDGVLGGFFKESILARLPILSIAERMSLLPSPLGKELSSTVSSFRARLRSLALLTACLKPILWDGGREGERCVVASQPTKVSFRVNKNRWIKETVDGASYQTGLVEKSYVWKYQFYRDQEVVLCMSNSLLMSSNRMKPWSEDWAVTIDFIQGAAITSMSNDSNLKKFSCLSNMDPSYICGFTISLALLVDHVEKIDLPESWHVKQVSHPDKIEVNGRVIEEEQLNTTYKRHLLDEWLQHHPHHSMDLPAIMVHPTEIRTSISPSSAVELNTTSALANYATEAGDGQSFDSFLKELKTQAALCEYGDQTDNIIRDRIVFGIGDKGLVESLLRDPDLTLKKPEKFCRAAETSQNQTKEIHGDNKQEIVALQGRSADYSHSGKRVKAWDSLVQLARETVTDAHLELTGQQCKITSGDECAIVLRTDIDVFIEGAADIPQWSPR</sequence>
<dbReference type="EC" id="4.1.1.22" evidence="4"/>
<evidence type="ECO:0000256" key="9">
    <source>
        <dbReference type="ARBA" id="ARBA00039946"/>
    </source>
</evidence>
<comment type="cofactor">
    <cofactor evidence="1">
        <name>pyridoxal 5'-phosphate</name>
        <dbReference type="ChEBI" id="CHEBI:597326"/>
    </cofactor>
</comment>
<dbReference type="InterPro" id="IPR015422">
    <property type="entry name" value="PyrdxlP-dep_Trfase_small"/>
</dbReference>
<evidence type="ECO:0000256" key="4">
    <source>
        <dbReference type="ARBA" id="ARBA00012320"/>
    </source>
</evidence>
<keyword evidence="5" id="KW-0127">Catecholamine biosynthesis</keyword>
<keyword evidence="10" id="KW-0812">Transmembrane</keyword>
<name>A0A7R9DZS9_9NEOP</name>
<keyword evidence="6" id="KW-0210">Decarboxylase</keyword>
<comment type="subunit">
    <text evidence="3">Homodimer.</text>
</comment>
<dbReference type="PANTHER" id="PTHR11999">
    <property type="entry name" value="GROUP II PYRIDOXAL-5-PHOSPHATE DECARBOXYLASE"/>
    <property type="match status" value="1"/>
</dbReference>
<dbReference type="FunFam" id="3.90.1150.10:FF:000018">
    <property type="entry name" value="Histidine decarboxylase"/>
    <property type="match status" value="1"/>
</dbReference>
<evidence type="ECO:0000256" key="1">
    <source>
        <dbReference type="ARBA" id="ARBA00001933"/>
    </source>
</evidence>
<feature type="transmembrane region" description="Helical" evidence="10">
    <location>
        <begin position="1082"/>
        <end position="1106"/>
    </location>
</feature>
<accession>A0A7R9DZS9</accession>
<evidence type="ECO:0000256" key="2">
    <source>
        <dbReference type="ARBA" id="ARBA00009533"/>
    </source>
</evidence>
<dbReference type="GO" id="GO:0019752">
    <property type="term" value="P:carboxylic acid metabolic process"/>
    <property type="evidence" value="ECO:0007669"/>
    <property type="project" value="InterPro"/>
</dbReference>
<keyword evidence="8" id="KW-0456">Lyase</keyword>
<organism evidence="11">
    <name type="scientific">Timema monikensis</name>
    <dbReference type="NCBI Taxonomy" id="170555"/>
    <lineage>
        <taxon>Eukaryota</taxon>
        <taxon>Metazoa</taxon>
        <taxon>Ecdysozoa</taxon>
        <taxon>Arthropoda</taxon>
        <taxon>Hexapoda</taxon>
        <taxon>Insecta</taxon>
        <taxon>Pterygota</taxon>
        <taxon>Neoptera</taxon>
        <taxon>Polyneoptera</taxon>
        <taxon>Phasmatodea</taxon>
        <taxon>Timematodea</taxon>
        <taxon>Timematoidea</taxon>
        <taxon>Timematidae</taxon>
        <taxon>Timema</taxon>
    </lineage>
</organism>
<dbReference type="Gene3D" id="1.20.1340.10">
    <property type="entry name" value="dopa decarboxylase, N-terminal domain"/>
    <property type="match status" value="1"/>
</dbReference>
<feature type="transmembrane region" description="Helical" evidence="10">
    <location>
        <begin position="1203"/>
        <end position="1224"/>
    </location>
</feature>
<evidence type="ECO:0000256" key="5">
    <source>
        <dbReference type="ARBA" id="ARBA00022584"/>
    </source>
</evidence>
<dbReference type="PANTHER" id="PTHR11999:SF68">
    <property type="entry name" value="HISTIDINE DECARBOXYLASE"/>
    <property type="match status" value="1"/>
</dbReference>
<keyword evidence="10" id="KW-0472">Membrane</keyword>
<dbReference type="Gene3D" id="3.90.1150.10">
    <property type="entry name" value="Aspartate Aminotransferase, domain 1"/>
    <property type="match status" value="1"/>
</dbReference>
<comment type="similarity">
    <text evidence="2">Belongs to the group II decarboxylase family.</text>
</comment>
<keyword evidence="7" id="KW-0663">Pyridoxal phosphate</keyword>
<gene>
    <name evidence="11" type="ORF">TMSB3V08_LOCUS1731</name>
</gene>
<dbReference type="PRINTS" id="PR00800">
    <property type="entry name" value="YHDCRBOXLASE"/>
</dbReference>
<dbReference type="InterPro" id="IPR002129">
    <property type="entry name" value="PyrdxlP-dep_de-COase"/>
</dbReference>